<organism evidence="1 2">
    <name type="scientific">Xenotaenia resolanae</name>
    <dbReference type="NCBI Taxonomy" id="208358"/>
    <lineage>
        <taxon>Eukaryota</taxon>
        <taxon>Metazoa</taxon>
        <taxon>Chordata</taxon>
        <taxon>Craniata</taxon>
        <taxon>Vertebrata</taxon>
        <taxon>Euteleostomi</taxon>
        <taxon>Actinopterygii</taxon>
        <taxon>Neopterygii</taxon>
        <taxon>Teleostei</taxon>
        <taxon>Neoteleostei</taxon>
        <taxon>Acanthomorphata</taxon>
        <taxon>Ovalentaria</taxon>
        <taxon>Atherinomorphae</taxon>
        <taxon>Cyprinodontiformes</taxon>
        <taxon>Goodeidae</taxon>
        <taxon>Xenotaenia</taxon>
    </lineage>
</organism>
<gene>
    <name evidence="1" type="ORF">XENORESO_005535</name>
</gene>
<accession>A0ABV0W6E7</accession>
<evidence type="ECO:0000313" key="2">
    <source>
        <dbReference type="Proteomes" id="UP001444071"/>
    </source>
</evidence>
<dbReference type="Proteomes" id="UP001444071">
    <property type="component" value="Unassembled WGS sequence"/>
</dbReference>
<keyword evidence="2" id="KW-1185">Reference proteome</keyword>
<sequence length="92" mass="9989">MGGCPRLLKKVLQPILDTCLQTVVSGGKSTFLSNDSMFVSSIQTLSFHSPHTSSHPCVLLFFSFFPVFPCFSPQIIANHHMQSISFASGGDP</sequence>
<reference evidence="1 2" key="1">
    <citation type="submission" date="2021-06" db="EMBL/GenBank/DDBJ databases">
        <authorList>
            <person name="Palmer J.M."/>
        </authorList>
    </citation>
    <scope>NUCLEOTIDE SEQUENCE [LARGE SCALE GENOMIC DNA]</scope>
    <source>
        <strain evidence="1 2">XR_2019</strain>
        <tissue evidence="1">Muscle</tissue>
    </source>
</reference>
<name>A0ABV0W6E7_9TELE</name>
<proteinExistence type="predicted"/>
<evidence type="ECO:0000313" key="1">
    <source>
        <dbReference type="EMBL" id="MEQ2264216.1"/>
    </source>
</evidence>
<protein>
    <submittedName>
        <fullName evidence="1">Uncharacterized protein</fullName>
    </submittedName>
</protein>
<comment type="caution">
    <text evidence="1">The sequence shown here is derived from an EMBL/GenBank/DDBJ whole genome shotgun (WGS) entry which is preliminary data.</text>
</comment>
<feature type="non-terminal residue" evidence="1">
    <location>
        <position position="92"/>
    </location>
</feature>
<dbReference type="EMBL" id="JAHRIM010030047">
    <property type="protein sequence ID" value="MEQ2264216.1"/>
    <property type="molecule type" value="Genomic_DNA"/>
</dbReference>